<reference evidence="1 2" key="1">
    <citation type="submission" date="2010-10" db="EMBL/GenBank/DDBJ databases">
        <authorList>
            <person name="Durkin A.S."/>
            <person name="Madupu R."/>
            <person name="Torralba M."/>
            <person name="Gillis M."/>
            <person name="Methe B."/>
            <person name="Sutton G."/>
            <person name="Nelson K.E."/>
        </authorList>
    </citation>
    <scope>NUCLEOTIDE SEQUENCE [LARGE SCALE GENOMIC DNA]</scope>
    <source>
        <strain evidence="1 2">ACS-139-V-Col8</strain>
    </source>
</reference>
<dbReference type="STRING" id="908337.HMPREF9257_1388"/>
<evidence type="ECO:0000313" key="1">
    <source>
        <dbReference type="EMBL" id="EFR31252.1"/>
    </source>
</evidence>
<dbReference type="Proteomes" id="UP000005990">
    <property type="component" value="Unassembled WGS sequence"/>
</dbReference>
<gene>
    <name evidence="1" type="ORF">HMPREF9257_1388</name>
</gene>
<evidence type="ECO:0000313" key="2">
    <source>
        <dbReference type="Proteomes" id="UP000005990"/>
    </source>
</evidence>
<dbReference type="EMBL" id="AENN01000015">
    <property type="protein sequence ID" value="EFR31252.1"/>
    <property type="molecule type" value="Genomic_DNA"/>
</dbReference>
<organism evidence="1 2">
    <name type="scientific">Eremococcus coleocola ACS-139-V-Col8</name>
    <dbReference type="NCBI Taxonomy" id="908337"/>
    <lineage>
        <taxon>Bacteria</taxon>
        <taxon>Bacillati</taxon>
        <taxon>Bacillota</taxon>
        <taxon>Bacilli</taxon>
        <taxon>Lactobacillales</taxon>
        <taxon>Aerococcaceae</taxon>
        <taxon>Eremococcus</taxon>
    </lineage>
</organism>
<accession>E4KPA1</accession>
<proteinExistence type="predicted"/>
<dbReference type="AlphaFoldDB" id="E4KPA1"/>
<name>E4KPA1_9LACT</name>
<protein>
    <submittedName>
        <fullName evidence="1">Uncharacterized protein</fullName>
    </submittedName>
</protein>
<dbReference type="RefSeq" id="WP_006418455.1">
    <property type="nucleotide sequence ID" value="NZ_AENN01000015.1"/>
</dbReference>
<keyword evidence="2" id="KW-1185">Reference proteome</keyword>
<sequence length="44" mass="5258">MAEIWHAYDKNLNKMSDLELIRGEVIPEDVYHWVFEVIITDARP</sequence>
<comment type="caution">
    <text evidence="1">The sequence shown here is derived from an EMBL/GenBank/DDBJ whole genome shotgun (WGS) entry which is preliminary data.</text>
</comment>